<evidence type="ECO:0000313" key="17">
    <source>
        <dbReference type="Proteomes" id="UP000726105"/>
    </source>
</evidence>
<evidence type="ECO:0000256" key="5">
    <source>
        <dbReference type="ARBA" id="ARBA00022840"/>
    </source>
</evidence>
<evidence type="ECO:0000313" key="14">
    <source>
        <dbReference type="EMBL" id="MBK6300563.1"/>
    </source>
</evidence>
<evidence type="ECO:0000256" key="11">
    <source>
        <dbReference type="HAMAP-Rule" id="MF_02006"/>
    </source>
</evidence>
<dbReference type="InterPro" id="IPR024107">
    <property type="entry name" value="Tyr-tRNA-ligase_bac_1"/>
</dbReference>
<dbReference type="PANTHER" id="PTHR11766">
    <property type="entry name" value="TYROSYL-TRNA SYNTHETASE"/>
    <property type="match status" value="1"/>
</dbReference>
<dbReference type="PANTHER" id="PTHR11766:SF0">
    <property type="entry name" value="TYROSINE--TRNA LIGASE, MITOCHONDRIAL"/>
    <property type="match status" value="1"/>
</dbReference>
<dbReference type="HAMAP" id="MF_02006">
    <property type="entry name" value="Tyr_tRNA_synth_type1"/>
    <property type="match status" value="1"/>
</dbReference>
<protein>
    <recommendedName>
        <fullName evidence="11">Tyrosine--tRNA ligase</fullName>
        <ecNumber evidence="11">6.1.1.1</ecNumber>
    </recommendedName>
    <alternativeName>
        <fullName evidence="11">Tyrosyl-tRNA synthetase</fullName>
        <shortName evidence="11">TyrRS</shortName>
    </alternativeName>
</protein>
<evidence type="ECO:0000256" key="7">
    <source>
        <dbReference type="ARBA" id="ARBA00022917"/>
    </source>
</evidence>
<evidence type="ECO:0000256" key="3">
    <source>
        <dbReference type="ARBA" id="ARBA00022598"/>
    </source>
</evidence>
<organism evidence="15 17">
    <name type="scientific">Candidatus Phosphoribacter hodrii</name>
    <dbReference type="NCBI Taxonomy" id="2953743"/>
    <lineage>
        <taxon>Bacteria</taxon>
        <taxon>Bacillati</taxon>
        <taxon>Actinomycetota</taxon>
        <taxon>Actinomycetes</taxon>
        <taxon>Micrococcales</taxon>
        <taxon>Dermatophilaceae</taxon>
        <taxon>Candidatus Phosphoribacter</taxon>
    </lineage>
</organism>
<dbReference type="InterPro" id="IPR002942">
    <property type="entry name" value="S4_RNA-bd"/>
</dbReference>
<dbReference type="GO" id="GO:0003723">
    <property type="term" value="F:RNA binding"/>
    <property type="evidence" value="ECO:0007669"/>
    <property type="project" value="UniProtKB-KW"/>
</dbReference>
<dbReference type="EC" id="6.1.1.1" evidence="11"/>
<keyword evidence="2 11" id="KW-0963">Cytoplasm</keyword>
<dbReference type="CDD" id="cd00165">
    <property type="entry name" value="S4"/>
    <property type="match status" value="1"/>
</dbReference>
<feature type="domain" description="RNA-binding S4" evidence="13">
    <location>
        <begin position="358"/>
        <end position="419"/>
    </location>
</feature>
<dbReference type="InterPro" id="IPR002305">
    <property type="entry name" value="aa-tRNA-synth_Ic"/>
</dbReference>
<dbReference type="PRINTS" id="PR01040">
    <property type="entry name" value="TRNASYNTHTYR"/>
</dbReference>
<evidence type="ECO:0000256" key="1">
    <source>
        <dbReference type="ARBA" id="ARBA00004496"/>
    </source>
</evidence>
<dbReference type="EMBL" id="JADIXZ010000004">
    <property type="protein sequence ID" value="MBK6300563.1"/>
    <property type="molecule type" value="Genomic_DNA"/>
</dbReference>
<dbReference type="Pfam" id="PF00579">
    <property type="entry name" value="tRNA-synt_1b"/>
    <property type="match status" value="1"/>
</dbReference>
<keyword evidence="4 11" id="KW-0547">Nucleotide-binding</keyword>
<evidence type="ECO:0000313" key="16">
    <source>
        <dbReference type="Proteomes" id="UP000718281"/>
    </source>
</evidence>
<dbReference type="GO" id="GO:0005829">
    <property type="term" value="C:cytosol"/>
    <property type="evidence" value="ECO:0007669"/>
    <property type="project" value="TreeGrafter"/>
</dbReference>
<gene>
    <name evidence="11" type="primary">tyrS</name>
    <name evidence="14" type="ORF">IPF40_05765</name>
    <name evidence="15" type="ORF">IPI13_06995</name>
</gene>
<dbReference type="Gene3D" id="3.10.290.10">
    <property type="entry name" value="RNA-binding S4 domain"/>
    <property type="match status" value="1"/>
</dbReference>
<sequence length="425" mass="45310">MSDILDELQWRGSVAQTTDETALREALASGPITAYCGFDPTAPSLHFGNLVQLVLLRRLQRAGHRVICLVGGSTGLVGDPRPTAERVLKTKEEAAANVARIKALVRPFLDFDGTDPAAAHPAILVDNLDWTAPMSALDFLRDIGKHFRVNQMIRKESVARRLESQEGISYTEFSYQLLQALDYLELYRVHGCTLQTGGSDQWGNLTAGVDLIHRAEGVSVHALATPLLTDSSGSKFGKSEGNAVWLSADMTSPYAFYQYFLNVEDASVISLLKVFSDLGADAIAELETAVAAEPFRRAAQRTLAAEITTLVHSSAATAAAQAASEAIFGKGDLAALDAQTWRDAAAELPRGEVAVGATVVDALVASGLVESRNAARRVIGEGGVSVNNLKVSDPETLLGEADFLHGYAALLRRGRKAQAAAVRAG</sequence>
<evidence type="ECO:0000256" key="2">
    <source>
        <dbReference type="ARBA" id="ARBA00022490"/>
    </source>
</evidence>
<dbReference type="InterPro" id="IPR054608">
    <property type="entry name" value="SYY-like_C"/>
</dbReference>
<comment type="subcellular location">
    <subcellularLocation>
        <location evidence="1 11">Cytoplasm</location>
    </subcellularLocation>
</comment>
<dbReference type="InterPro" id="IPR014729">
    <property type="entry name" value="Rossmann-like_a/b/a_fold"/>
</dbReference>
<name>A0A935IPR3_9MICO</name>
<evidence type="ECO:0000256" key="6">
    <source>
        <dbReference type="ARBA" id="ARBA00022884"/>
    </source>
</evidence>
<evidence type="ECO:0000256" key="12">
    <source>
        <dbReference type="PROSITE-ProRule" id="PRU00182"/>
    </source>
</evidence>
<evidence type="ECO:0000256" key="4">
    <source>
        <dbReference type="ARBA" id="ARBA00022741"/>
    </source>
</evidence>
<dbReference type="Pfam" id="PF22421">
    <property type="entry name" value="SYY_C-terminal"/>
    <property type="match status" value="1"/>
</dbReference>
<keyword evidence="8 11" id="KW-0030">Aminoacyl-tRNA synthetase</keyword>
<dbReference type="PROSITE" id="PS50889">
    <property type="entry name" value="S4"/>
    <property type="match status" value="1"/>
</dbReference>
<dbReference type="SUPFAM" id="SSF52374">
    <property type="entry name" value="Nucleotidylyl transferase"/>
    <property type="match status" value="1"/>
</dbReference>
<dbReference type="AlphaFoldDB" id="A0A935IPR3"/>
<dbReference type="SUPFAM" id="SSF55174">
    <property type="entry name" value="Alpha-L RNA-binding motif"/>
    <property type="match status" value="1"/>
</dbReference>
<evidence type="ECO:0000256" key="9">
    <source>
        <dbReference type="ARBA" id="ARBA00048248"/>
    </source>
</evidence>
<dbReference type="Gene3D" id="1.10.240.10">
    <property type="entry name" value="Tyrosyl-Transfer RNA Synthetase"/>
    <property type="match status" value="1"/>
</dbReference>
<comment type="caution">
    <text evidence="15">The sequence shown here is derived from an EMBL/GenBank/DDBJ whole genome shotgun (WGS) entry which is preliminary data.</text>
</comment>
<keyword evidence="5 11" id="KW-0067">ATP-binding</keyword>
<feature type="binding site" evidence="11">
    <location>
        <position position="35"/>
    </location>
    <ligand>
        <name>L-tyrosine</name>
        <dbReference type="ChEBI" id="CHEBI:58315"/>
    </ligand>
</feature>
<evidence type="ECO:0000313" key="15">
    <source>
        <dbReference type="EMBL" id="MBK7272916.1"/>
    </source>
</evidence>
<evidence type="ECO:0000256" key="8">
    <source>
        <dbReference type="ARBA" id="ARBA00023146"/>
    </source>
</evidence>
<evidence type="ECO:0000256" key="10">
    <source>
        <dbReference type="ARBA" id="ARBA00060965"/>
    </source>
</evidence>
<dbReference type="InterPro" id="IPR024088">
    <property type="entry name" value="Tyr-tRNA-ligase_bac-type"/>
</dbReference>
<dbReference type="NCBIfam" id="TIGR00234">
    <property type="entry name" value="tyrS"/>
    <property type="match status" value="1"/>
</dbReference>
<comment type="subunit">
    <text evidence="11">Homodimer.</text>
</comment>
<dbReference type="GO" id="GO:0006437">
    <property type="term" value="P:tyrosyl-tRNA aminoacylation"/>
    <property type="evidence" value="ECO:0007669"/>
    <property type="project" value="UniProtKB-UniRule"/>
</dbReference>
<dbReference type="GO" id="GO:0042803">
    <property type="term" value="F:protein homodimerization activity"/>
    <property type="evidence" value="ECO:0007669"/>
    <property type="project" value="UniProtKB-ARBA"/>
</dbReference>
<feature type="binding site" evidence="11">
    <location>
        <position position="179"/>
    </location>
    <ligand>
        <name>L-tyrosine</name>
        <dbReference type="ChEBI" id="CHEBI:58315"/>
    </ligand>
</feature>
<dbReference type="Gene3D" id="3.40.50.620">
    <property type="entry name" value="HUPs"/>
    <property type="match status" value="1"/>
</dbReference>
<evidence type="ECO:0000259" key="13">
    <source>
        <dbReference type="SMART" id="SM00363"/>
    </source>
</evidence>
<comment type="catalytic activity">
    <reaction evidence="9 11">
        <text>tRNA(Tyr) + L-tyrosine + ATP = L-tyrosyl-tRNA(Tyr) + AMP + diphosphate + H(+)</text>
        <dbReference type="Rhea" id="RHEA:10220"/>
        <dbReference type="Rhea" id="RHEA-COMP:9706"/>
        <dbReference type="Rhea" id="RHEA-COMP:9707"/>
        <dbReference type="ChEBI" id="CHEBI:15378"/>
        <dbReference type="ChEBI" id="CHEBI:30616"/>
        <dbReference type="ChEBI" id="CHEBI:33019"/>
        <dbReference type="ChEBI" id="CHEBI:58315"/>
        <dbReference type="ChEBI" id="CHEBI:78442"/>
        <dbReference type="ChEBI" id="CHEBI:78536"/>
        <dbReference type="ChEBI" id="CHEBI:456215"/>
        <dbReference type="EC" id="6.1.1.1"/>
    </reaction>
</comment>
<comment type="caution">
    <text evidence="11">Lacks conserved residue(s) required for the propagation of feature annotation.</text>
</comment>
<keyword evidence="6 12" id="KW-0694">RNA-binding</keyword>
<dbReference type="InterPro" id="IPR002307">
    <property type="entry name" value="Tyr-tRNA-ligase"/>
</dbReference>
<dbReference type="SMART" id="SM00363">
    <property type="entry name" value="S4"/>
    <property type="match status" value="1"/>
</dbReference>
<comment type="function">
    <text evidence="11">Catalyzes the attachment of tyrosine to tRNA(Tyr) in a two-step reaction: tyrosine is first activated by ATP to form Tyr-AMP and then transferred to the acceptor end of tRNA(Tyr).</text>
</comment>
<feature type="binding site" evidence="11">
    <location>
        <position position="238"/>
    </location>
    <ligand>
        <name>ATP</name>
        <dbReference type="ChEBI" id="CHEBI:30616"/>
    </ligand>
</feature>
<feature type="short sequence motif" description="'KMSKS' region" evidence="11">
    <location>
        <begin position="235"/>
        <end position="239"/>
    </location>
</feature>
<keyword evidence="7 11" id="KW-0648">Protein biosynthesis</keyword>
<feature type="binding site" evidence="11">
    <location>
        <position position="175"/>
    </location>
    <ligand>
        <name>L-tyrosine</name>
        <dbReference type="ChEBI" id="CHEBI:58315"/>
    </ligand>
</feature>
<comment type="similarity">
    <text evidence="10 11">Belongs to the class-I aminoacyl-tRNA synthetase family. TyrS type 1 subfamily.</text>
</comment>
<proteinExistence type="inferred from homology"/>
<dbReference type="EMBL" id="JADJIB010000002">
    <property type="protein sequence ID" value="MBK7272916.1"/>
    <property type="molecule type" value="Genomic_DNA"/>
</dbReference>
<dbReference type="FunFam" id="1.10.240.10:FF:000001">
    <property type="entry name" value="Tyrosine--tRNA ligase"/>
    <property type="match status" value="1"/>
</dbReference>
<dbReference type="InterPro" id="IPR036986">
    <property type="entry name" value="S4_RNA-bd_sf"/>
</dbReference>
<dbReference type="CDD" id="cd00805">
    <property type="entry name" value="TyrRS_core"/>
    <property type="match status" value="1"/>
</dbReference>
<dbReference type="FunFam" id="3.40.50.620:FF:000008">
    <property type="entry name" value="Tyrosine--tRNA ligase"/>
    <property type="match status" value="1"/>
</dbReference>
<dbReference type="GO" id="GO:0005524">
    <property type="term" value="F:ATP binding"/>
    <property type="evidence" value="ECO:0007669"/>
    <property type="project" value="UniProtKB-UniRule"/>
</dbReference>
<dbReference type="GO" id="GO:0004831">
    <property type="term" value="F:tyrosine-tRNA ligase activity"/>
    <property type="evidence" value="ECO:0007669"/>
    <property type="project" value="UniProtKB-UniRule"/>
</dbReference>
<reference evidence="16 17" key="1">
    <citation type="submission" date="2020-10" db="EMBL/GenBank/DDBJ databases">
        <title>Connecting structure to function with the recovery of over 1000 high-quality activated sludge metagenome-assembled genomes encoding full-length rRNA genes using long-read sequencing.</title>
        <authorList>
            <person name="Singleton C.M."/>
            <person name="Petriglieri F."/>
            <person name="Kristensen J.M."/>
            <person name="Kirkegaard R.H."/>
            <person name="Michaelsen T.Y."/>
            <person name="Andersen M.H."/>
            <person name="Karst S.M."/>
            <person name="Dueholm M.S."/>
            <person name="Nielsen P.H."/>
            <person name="Albertsen M."/>
        </authorList>
    </citation>
    <scope>NUCLEOTIDE SEQUENCE [LARGE SCALE GENOMIC DNA]</scope>
    <source>
        <strain evidence="14">AalE_18-Q3-R2-46_BAT3C.188</strain>
        <strain evidence="15">Ega_18-Q3-R5-49_MAXAC.001</strain>
    </source>
</reference>
<dbReference type="Proteomes" id="UP000718281">
    <property type="component" value="Unassembled WGS sequence"/>
</dbReference>
<accession>A0A935IPR3</accession>
<keyword evidence="3 11" id="KW-0436">Ligase</keyword>
<dbReference type="Proteomes" id="UP000726105">
    <property type="component" value="Unassembled WGS sequence"/>
</dbReference>